<dbReference type="Proteomes" id="UP000652761">
    <property type="component" value="Unassembled WGS sequence"/>
</dbReference>
<keyword evidence="3" id="KW-1185">Reference proteome</keyword>
<reference evidence="2" key="1">
    <citation type="submission" date="2017-07" db="EMBL/GenBank/DDBJ databases">
        <title>Taro Niue Genome Assembly and Annotation.</title>
        <authorList>
            <person name="Atibalentja N."/>
            <person name="Keating K."/>
            <person name="Fields C.J."/>
        </authorList>
    </citation>
    <scope>NUCLEOTIDE SEQUENCE</scope>
    <source>
        <strain evidence="2">Niue_2</strain>
        <tissue evidence="2">Leaf</tissue>
    </source>
</reference>
<gene>
    <name evidence="2" type="ORF">Taro_043778</name>
</gene>
<protein>
    <submittedName>
        <fullName evidence="2">Uncharacterized protein</fullName>
    </submittedName>
</protein>
<evidence type="ECO:0000313" key="3">
    <source>
        <dbReference type="Proteomes" id="UP000652761"/>
    </source>
</evidence>
<comment type="caution">
    <text evidence="2">The sequence shown here is derived from an EMBL/GenBank/DDBJ whole genome shotgun (WGS) entry which is preliminary data.</text>
</comment>
<proteinExistence type="predicted"/>
<keyword evidence="1" id="KW-1133">Transmembrane helix</keyword>
<dbReference type="EMBL" id="NMUH01004806">
    <property type="protein sequence ID" value="MQM10878.1"/>
    <property type="molecule type" value="Genomic_DNA"/>
</dbReference>
<sequence length="88" mass="8451">MAAMVGVKEGGMEVAEQVEDLVLQDVVAWGCGLCEGHLPAAAAATVVVVAGTVVGRVGTVAVVVVAAVAAAVAFTVAVVASDPVGPVP</sequence>
<evidence type="ECO:0000313" key="2">
    <source>
        <dbReference type="EMBL" id="MQM10878.1"/>
    </source>
</evidence>
<accession>A0A843WWL8</accession>
<name>A0A843WWL8_COLES</name>
<organism evidence="2 3">
    <name type="scientific">Colocasia esculenta</name>
    <name type="common">Wild taro</name>
    <name type="synonym">Arum esculentum</name>
    <dbReference type="NCBI Taxonomy" id="4460"/>
    <lineage>
        <taxon>Eukaryota</taxon>
        <taxon>Viridiplantae</taxon>
        <taxon>Streptophyta</taxon>
        <taxon>Embryophyta</taxon>
        <taxon>Tracheophyta</taxon>
        <taxon>Spermatophyta</taxon>
        <taxon>Magnoliopsida</taxon>
        <taxon>Liliopsida</taxon>
        <taxon>Araceae</taxon>
        <taxon>Aroideae</taxon>
        <taxon>Colocasieae</taxon>
        <taxon>Colocasia</taxon>
    </lineage>
</organism>
<keyword evidence="1" id="KW-0472">Membrane</keyword>
<evidence type="ECO:0000256" key="1">
    <source>
        <dbReference type="SAM" id="Phobius"/>
    </source>
</evidence>
<keyword evidence="1" id="KW-0812">Transmembrane</keyword>
<dbReference type="AlphaFoldDB" id="A0A843WWL8"/>
<feature type="transmembrane region" description="Helical" evidence="1">
    <location>
        <begin position="57"/>
        <end position="80"/>
    </location>
</feature>